<evidence type="ECO:0000313" key="2">
    <source>
        <dbReference type="Proteomes" id="UP000054289"/>
    </source>
</evidence>
<dbReference type="AlphaFoldDB" id="A0A0L7K6S6"/>
<gene>
    <name evidence="1" type="ORF">PFHG_00519</name>
</gene>
<dbReference type="Proteomes" id="UP000054289">
    <property type="component" value="Unassembled WGS sequence"/>
</dbReference>
<organism evidence="1 2">
    <name type="scientific">Plasmodium falciparum (isolate HB3)</name>
    <dbReference type="NCBI Taxonomy" id="137071"/>
    <lineage>
        <taxon>Eukaryota</taxon>
        <taxon>Sar</taxon>
        <taxon>Alveolata</taxon>
        <taxon>Apicomplexa</taxon>
        <taxon>Aconoidasida</taxon>
        <taxon>Haemosporida</taxon>
        <taxon>Plasmodiidae</taxon>
        <taxon>Plasmodium</taxon>
        <taxon>Plasmodium (Laverania)</taxon>
    </lineage>
</organism>
<reference evidence="2" key="2">
    <citation type="submission" date="2006-03" db="EMBL/GenBank/DDBJ databases">
        <title>The genome sequence of the Plasmodium falciparum HB3.</title>
        <authorList>
            <consortium name="The Broad Institute Genome Sequencing Platform"/>
            <person name="Birren B."/>
            <person name="Lander E."/>
            <person name="Galagan J."/>
            <person name="Nusbaum C."/>
            <person name="Devon K."/>
            <person name="Henn M."/>
            <person name="Jaffe D."/>
            <person name="Butler J."/>
            <person name="Alvarez P."/>
            <person name="Gnerre S."/>
            <person name="Grabherr M."/>
            <person name="Kleber M."/>
            <person name="Mauceli E."/>
            <person name="Brockman W."/>
            <person name="MacCallum I.A."/>
            <person name="Rounsley S."/>
            <person name="Young S."/>
            <person name="LaButti K."/>
            <person name="Pushparaj V."/>
            <person name="DeCaprio D."/>
            <person name="Crawford M."/>
            <person name="Koehrsen M."/>
            <person name="Engels R."/>
            <person name="Montgomery P."/>
            <person name="Pearson M."/>
            <person name="Howarth C."/>
            <person name="Larson L."/>
            <person name="Luoma S."/>
            <person name="White J."/>
            <person name="Kodira C."/>
            <person name="Zeng Q."/>
            <person name="Oleary S."/>
            <person name="Yandava C."/>
            <person name="Alvarado L."/>
            <person name="Wirth D."/>
            <person name="Volkman S."/>
            <person name="Hartl D."/>
        </authorList>
    </citation>
    <scope>NUCLEOTIDE SEQUENCE [LARGE SCALE GENOMIC DNA]</scope>
</reference>
<dbReference type="EMBL" id="CH671924">
    <property type="protein sequence ID" value="KOB58771.1"/>
    <property type="molecule type" value="Genomic_DNA"/>
</dbReference>
<accession>A0A0L7K6S6</accession>
<sequence length="96" mass="11774">MSDIEALKCIIDFKINFIREKYKKEKYYILFINNKNISYLNEVLKPYHFYLNVVQEYNFLEVIQLKERENISNIKEQIKFYLSAYTARLIGNYIKE</sequence>
<dbReference type="KEGG" id="pfh:PFHG_00519"/>
<name>A0A0L7K6S6_PLAFX</name>
<proteinExistence type="predicted"/>
<protein>
    <submittedName>
        <fullName evidence="1">Uncharacterized protein</fullName>
    </submittedName>
</protein>
<reference evidence="1 2" key="1">
    <citation type="submission" date="2006-03" db="EMBL/GenBank/DDBJ databases">
        <title>Annotation of Plasmodium falciparum HB3.</title>
        <authorList>
            <consortium name="The Broad Institute Genome Sequencing Platform"/>
            <person name="Volkman S.K."/>
            <person name="Neafsey D.E."/>
            <person name="Dash A.P."/>
            <person name="Chitnis C.E."/>
            <person name="Hartl D.L."/>
            <person name="Young S.K."/>
            <person name="Zeng Q."/>
            <person name="Koehrsen M."/>
            <person name="Alvarado L."/>
            <person name="Berlin A."/>
            <person name="Borenstein D."/>
            <person name="Chapman S.B."/>
            <person name="Chen Z."/>
            <person name="Engels R."/>
            <person name="Freedman E."/>
            <person name="Gellesch M."/>
            <person name="Goldberg J."/>
            <person name="Griggs A."/>
            <person name="Gujja S."/>
            <person name="Heilman E.R."/>
            <person name="Heiman D.I."/>
            <person name="Howarth C."/>
            <person name="Jen D."/>
            <person name="Larson L."/>
            <person name="Mehta T."/>
            <person name="Neiman D."/>
            <person name="Park D."/>
            <person name="Pearson M."/>
            <person name="Roberts A."/>
            <person name="Saif S."/>
            <person name="Shea T."/>
            <person name="Shenoy N."/>
            <person name="Sisk P."/>
            <person name="Stolte C."/>
            <person name="Sykes S."/>
            <person name="Walk T."/>
            <person name="White J."/>
            <person name="Yandava C."/>
            <person name="Haas B."/>
            <person name="Henn M.R."/>
            <person name="Nusbaum C."/>
            <person name="Birren B."/>
        </authorList>
    </citation>
    <scope>NUCLEOTIDE SEQUENCE [LARGE SCALE GENOMIC DNA]</scope>
    <source>
        <strain evidence="1">HB3</strain>
    </source>
</reference>
<evidence type="ECO:0000313" key="1">
    <source>
        <dbReference type="EMBL" id="KOB58771.1"/>
    </source>
</evidence>